<dbReference type="EMBL" id="CP001390">
    <property type="protein sequence ID" value="ACM20608.1"/>
    <property type="molecule type" value="Genomic_DNA"/>
</dbReference>
<evidence type="ECO:0000313" key="2">
    <source>
        <dbReference type="Proteomes" id="UP000007721"/>
    </source>
</evidence>
<name>B9M9N6_GEODF</name>
<evidence type="ECO:0000313" key="1">
    <source>
        <dbReference type="EMBL" id="ACM20608.1"/>
    </source>
</evidence>
<dbReference type="STRING" id="316067.Geob_2254"/>
<reference evidence="1 2" key="1">
    <citation type="submission" date="2009-01" db="EMBL/GenBank/DDBJ databases">
        <title>Complete sequence of Geobacter sp. FRC-32.</title>
        <authorList>
            <consortium name="US DOE Joint Genome Institute"/>
            <person name="Lucas S."/>
            <person name="Copeland A."/>
            <person name="Lapidus A."/>
            <person name="Glavina del Rio T."/>
            <person name="Dalin E."/>
            <person name="Tice H."/>
            <person name="Bruce D."/>
            <person name="Goodwin L."/>
            <person name="Pitluck S."/>
            <person name="Saunders E."/>
            <person name="Brettin T."/>
            <person name="Detter J.C."/>
            <person name="Han C."/>
            <person name="Larimer F."/>
            <person name="Land M."/>
            <person name="Hauser L."/>
            <person name="Kyrpides N."/>
            <person name="Ovchinnikova G."/>
            <person name="Kostka J."/>
            <person name="Richardson P."/>
        </authorList>
    </citation>
    <scope>NUCLEOTIDE SEQUENCE [LARGE SCALE GENOMIC DNA]</scope>
    <source>
        <strain evidence="2">DSM 22248 / JCM 15807 / FRC-32</strain>
    </source>
</reference>
<dbReference type="KEGG" id="geo:Geob_2254"/>
<dbReference type="HOGENOM" id="CLU_199499_1_0_7"/>
<accession>B9M9N6</accession>
<keyword evidence="2" id="KW-1185">Reference proteome</keyword>
<dbReference type="RefSeq" id="WP_012647337.1">
    <property type="nucleotide sequence ID" value="NC_011979.1"/>
</dbReference>
<proteinExistence type="predicted"/>
<sequence>MKCGYCGHEFSQEEGITGCGKCGKPGKCSMVRCPRCYYENPPEMKVLKKLKGLLVKNDKE</sequence>
<dbReference type="AlphaFoldDB" id="B9M9N6"/>
<dbReference type="eggNOG" id="ENOG5033HC3">
    <property type="taxonomic scope" value="Bacteria"/>
</dbReference>
<organism evidence="1 2">
    <name type="scientific">Geotalea daltonii (strain DSM 22248 / JCM 15807 / FRC-32)</name>
    <name type="common">Geobacter daltonii</name>
    <dbReference type="NCBI Taxonomy" id="316067"/>
    <lineage>
        <taxon>Bacteria</taxon>
        <taxon>Pseudomonadati</taxon>
        <taxon>Thermodesulfobacteriota</taxon>
        <taxon>Desulfuromonadia</taxon>
        <taxon>Geobacterales</taxon>
        <taxon>Geobacteraceae</taxon>
        <taxon>Geotalea</taxon>
    </lineage>
</organism>
<gene>
    <name evidence="1" type="ordered locus">Geob_2254</name>
</gene>
<protein>
    <submittedName>
        <fullName evidence="1">Uncharacterized protein</fullName>
    </submittedName>
</protein>
<dbReference type="Proteomes" id="UP000007721">
    <property type="component" value="Chromosome"/>
</dbReference>